<comment type="caution">
    <text evidence="1">The sequence shown here is derived from an EMBL/GenBank/DDBJ whole genome shotgun (WGS) entry which is preliminary data.</text>
</comment>
<protein>
    <submittedName>
        <fullName evidence="1">Uncharacterized protein</fullName>
    </submittedName>
</protein>
<organism evidence="1 2">
    <name type="scientific">Stylosanthes scabra</name>
    <dbReference type="NCBI Taxonomy" id="79078"/>
    <lineage>
        <taxon>Eukaryota</taxon>
        <taxon>Viridiplantae</taxon>
        <taxon>Streptophyta</taxon>
        <taxon>Embryophyta</taxon>
        <taxon>Tracheophyta</taxon>
        <taxon>Spermatophyta</taxon>
        <taxon>Magnoliopsida</taxon>
        <taxon>eudicotyledons</taxon>
        <taxon>Gunneridae</taxon>
        <taxon>Pentapetalae</taxon>
        <taxon>rosids</taxon>
        <taxon>fabids</taxon>
        <taxon>Fabales</taxon>
        <taxon>Fabaceae</taxon>
        <taxon>Papilionoideae</taxon>
        <taxon>50 kb inversion clade</taxon>
        <taxon>dalbergioids sensu lato</taxon>
        <taxon>Dalbergieae</taxon>
        <taxon>Pterocarpus clade</taxon>
        <taxon>Stylosanthes</taxon>
    </lineage>
</organism>
<evidence type="ECO:0000313" key="2">
    <source>
        <dbReference type="Proteomes" id="UP001341840"/>
    </source>
</evidence>
<accession>A0ABU6VZV0</accession>
<proteinExistence type="predicted"/>
<evidence type="ECO:0000313" key="1">
    <source>
        <dbReference type="EMBL" id="MED6177965.1"/>
    </source>
</evidence>
<keyword evidence="2" id="KW-1185">Reference proteome</keyword>
<name>A0ABU6VZV0_9FABA</name>
<reference evidence="1 2" key="1">
    <citation type="journal article" date="2023" name="Plants (Basel)">
        <title>Bridging the Gap: Combining Genomics and Transcriptomics Approaches to Understand Stylosanthes scabra, an Orphan Legume from the Brazilian Caatinga.</title>
        <authorList>
            <person name="Ferreira-Neto J.R.C."/>
            <person name="da Silva M.D."/>
            <person name="Binneck E."/>
            <person name="de Melo N.F."/>
            <person name="da Silva R.H."/>
            <person name="de Melo A.L.T.M."/>
            <person name="Pandolfi V."/>
            <person name="Bustamante F.O."/>
            <person name="Brasileiro-Vidal A.C."/>
            <person name="Benko-Iseppon A.M."/>
        </authorList>
    </citation>
    <scope>NUCLEOTIDE SEQUENCE [LARGE SCALE GENOMIC DNA]</scope>
    <source>
        <tissue evidence="1">Leaves</tissue>
    </source>
</reference>
<dbReference type="EMBL" id="JASCZI010154332">
    <property type="protein sequence ID" value="MED6177965.1"/>
    <property type="molecule type" value="Genomic_DNA"/>
</dbReference>
<sequence length="184" mass="20419">MPIVDEVSMQQMFQCYHQNRSHLSSIELYVEFEQVAADVVDDVSHVDLERQTVLEEMYSGSEDEFEANYEAPDEEEGHEGVDVALPLFIDAGLHWCVCTRASGAYALASISTLGVPPKAIGAYALALGCVCTGSRNGLLGFVCDLLVPLTFFSHFRSELCLLKPETLKRTHQGMVRNGKQFKIQ</sequence>
<gene>
    <name evidence="1" type="ORF">PIB30_103138</name>
</gene>
<dbReference type="Proteomes" id="UP001341840">
    <property type="component" value="Unassembled WGS sequence"/>
</dbReference>